<name>A0ACC1P0X7_9HYPO</name>
<keyword evidence="2" id="KW-1185">Reference proteome</keyword>
<gene>
    <name evidence="1" type="ORF">NQ176_g38</name>
</gene>
<reference evidence="1" key="1">
    <citation type="submission" date="2022-08" db="EMBL/GenBank/DDBJ databases">
        <title>Genome Sequence of Lecanicillium fungicola.</title>
        <authorList>
            <person name="Buettner E."/>
        </authorList>
    </citation>
    <scope>NUCLEOTIDE SEQUENCE</scope>
    <source>
        <strain evidence="1">Babe33</strain>
    </source>
</reference>
<evidence type="ECO:0000313" key="2">
    <source>
        <dbReference type="Proteomes" id="UP001143910"/>
    </source>
</evidence>
<organism evidence="1 2">
    <name type="scientific">Zarea fungicola</name>
    <dbReference type="NCBI Taxonomy" id="93591"/>
    <lineage>
        <taxon>Eukaryota</taxon>
        <taxon>Fungi</taxon>
        <taxon>Dikarya</taxon>
        <taxon>Ascomycota</taxon>
        <taxon>Pezizomycotina</taxon>
        <taxon>Sordariomycetes</taxon>
        <taxon>Hypocreomycetidae</taxon>
        <taxon>Hypocreales</taxon>
        <taxon>Cordycipitaceae</taxon>
        <taxon>Zarea</taxon>
    </lineage>
</organism>
<protein>
    <submittedName>
        <fullName evidence="1">Uncharacterized protein</fullName>
    </submittedName>
</protein>
<dbReference type="Proteomes" id="UP001143910">
    <property type="component" value="Unassembled WGS sequence"/>
</dbReference>
<sequence length="1023" mass="113258">MVLVEHTFDAKCRQTPVVLPEREGGIPPIKAQFFYSSAIPIDDPLSANSTTTTTTDVRKYKGLLRPFGRGDNNALETAWLSLGGADNRTRHEAMRAGKEKNAHLVKTDADHRGEIVQTVAHTHEKMHGTTRGKDNRIRNAGDANETQQELCCTKILEDIKDELKKTTCSLARAFDPVFGADAIAKEASALVLRRPRKQDNEEEPVAKPMQITDPPKKHYKAGSTQSRPSTPRQIRAGHVGGPENNRGNRSSWAGIESTARLRSNSQLSEVSTKTGEIYRNSVPGDGISGRPFVRVNNPEPGHDSAASSVSWSGTPTRETVVPQPVSQSEAFAKEQNDPKHGDYKSTHAESDRTQVTTHAETGPKTAQVTVGISRLHMVDLPALQMKPIYWSPVNDIAVVTRATWFYRDTMLPVSTTVANQLEAGYQELKPWTETWSEELQCALEVGAAGEEKVSHQLWSQCHRPLNGLNSKDYEPIISSDLFCASRCFQGDAAAHGSIRLLNLDKQLPSRPFANYQVVYKDERTAFLLKPNLAPSAYHGKRPVAKILRGFTVGLAVVRGFERRAWNRHHGPKTATVSTEEVTPVDSQAEDVPNVYCPACTAEKDRGQITDLVLVAHGIGQKIAERVESYHFTHAINSFRRAVNIELRNPAIQKVLRTDQNGLMILPLNWRVGLSFEGGETLQQEIDSEITAGAFDLKDIEPNTIPAVRSMISDVMFDIPFYMSHHKAKMIAALIREANRVYRLWCRNNPGFSGKGRVHLIAHSLGSVMAVDILSRQPTSVPRLNLTPQADPGEQFFEFDTTNLFLAGSPAGFFLLLEKGALVPRLGRRKPGADEGDVMARNVVGEAGTFGCLAVDNVYNILAKEDPIAYLLMGAVDRSYAASLKVAYVPSVTPSLMDSMRDVIRQVIPGLTPTPDPLAVEHERPMAVRMPSQLELEVHNFSREEIAEKKAYLLNDNGQIDWYLRSSGGPLEIQYLNMLSAHTSYWINQDFIRMVCLEIGRKPGRGSTFPAMRAVKETKRDGKA</sequence>
<accession>A0ACC1P0X7</accession>
<evidence type="ECO:0000313" key="1">
    <source>
        <dbReference type="EMBL" id="KAJ2984371.1"/>
    </source>
</evidence>
<comment type="caution">
    <text evidence="1">The sequence shown here is derived from an EMBL/GenBank/DDBJ whole genome shotgun (WGS) entry which is preliminary data.</text>
</comment>
<proteinExistence type="predicted"/>
<dbReference type="EMBL" id="JANJQO010000001">
    <property type="protein sequence ID" value="KAJ2984371.1"/>
    <property type="molecule type" value="Genomic_DNA"/>
</dbReference>